<dbReference type="Pfam" id="PF11716">
    <property type="entry name" value="MDMPI_N"/>
    <property type="match status" value="1"/>
</dbReference>
<dbReference type="Proteomes" id="UP000694257">
    <property type="component" value="Chromosome"/>
</dbReference>
<feature type="domain" description="Mycothiol-dependent maleylpyruvate isomerase metal-binding" evidence="1">
    <location>
        <begin position="17"/>
        <end position="138"/>
    </location>
</feature>
<dbReference type="NCBIfam" id="TIGR03083">
    <property type="entry name" value="maleylpyruvate isomerase family mycothiol-dependent enzyme"/>
    <property type="match status" value="1"/>
</dbReference>
<gene>
    <name evidence="2" type="ORF">KV110_15475</name>
</gene>
<sequence length="258" mass="28379">MANAASRAAEQFIDLVLSAPDPAAPVPATPGWSITDVFGHVAMEPARYRDLARGKGNWPTRVTDLPAFNAEQIRTLPTRNRTELAAILRDGLASFLNIIEGFGDNQPLMNFDGDQRVRADRSLGTLIGEFVVHGHDIAKALGRPWPIPPHVVPMITLGQHQVLPGWINSTEAAGHTATYEFRLRKLATHIYQFSDGHLTIDPPDPGRIDVHISAEPVTALLLNYGRIDPWLPTLTGKLLAWGRRPWLAGRLVTLFHPA</sequence>
<proteinExistence type="predicted"/>
<dbReference type="GO" id="GO:0016853">
    <property type="term" value="F:isomerase activity"/>
    <property type="evidence" value="ECO:0007669"/>
    <property type="project" value="UniProtKB-KW"/>
</dbReference>
<organism evidence="2 3">
    <name type="scientific">Nocardia iowensis</name>
    <dbReference type="NCBI Taxonomy" id="204891"/>
    <lineage>
        <taxon>Bacteria</taxon>
        <taxon>Bacillati</taxon>
        <taxon>Actinomycetota</taxon>
        <taxon>Actinomycetes</taxon>
        <taxon>Mycobacteriales</taxon>
        <taxon>Nocardiaceae</taxon>
        <taxon>Nocardia</taxon>
    </lineage>
</organism>
<keyword evidence="3" id="KW-1185">Reference proteome</keyword>
<dbReference type="EMBL" id="CP078145">
    <property type="protein sequence ID" value="QXN95571.1"/>
    <property type="molecule type" value="Genomic_DNA"/>
</dbReference>
<evidence type="ECO:0000313" key="2">
    <source>
        <dbReference type="EMBL" id="QXN95571.1"/>
    </source>
</evidence>
<evidence type="ECO:0000313" key="3">
    <source>
        <dbReference type="Proteomes" id="UP000694257"/>
    </source>
</evidence>
<evidence type="ECO:0000259" key="1">
    <source>
        <dbReference type="Pfam" id="PF11716"/>
    </source>
</evidence>
<name>A0ABX8S2G9_NOCIO</name>
<protein>
    <submittedName>
        <fullName evidence="2">Maleylpyruvate isomerase N-terminal domain-containing protein</fullName>
    </submittedName>
</protein>
<dbReference type="InterPro" id="IPR024344">
    <property type="entry name" value="MDMPI_metal-binding"/>
</dbReference>
<reference evidence="2 3" key="1">
    <citation type="submission" date="2021-07" db="EMBL/GenBank/DDBJ databases">
        <title>Whole Genome Sequence of Nocardia Iowensis.</title>
        <authorList>
            <person name="Lamm A."/>
            <person name="Collins-Fairclough A.M."/>
            <person name="Bunk B."/>
            <person name="Sproer C."/>
        </authorList>
    </citation>
    <scope>NUCLEOTIDE SEQUENCE [LARGE SCALE GENOMIC DNA]</scope>
    <source>
        <strain evidence="2 3">NRRL 5646</strain>
    </source>
</reference>
<accession>A0ABX8S2G9</accession>
<dbReference type="InterPro" id="IPR017517">
    <property type="entry name" value="Maleyloyr_isom"/>
</dbReference>
<keyword evidence="2" id="KW-0413">Isomerase</keyword>